<protein>
    <submittedName>
        <fullName evidence="1">Uncharacterized protein</fullName>
    </submittedName>
</protein>
<dbReference type="SUPFAM" id="SSF52833">
    <property type="entry name" value="Thioredoxin-like"/>
    <property type="match status" value="1"/>
</dbReference>
<organism evidence="1 2">
    <name type="scientific">Arabis nemorensis</name>
    <dbReference type="NCBI Taxonomy" id="586526"/>
    <lineage>
        <taxon>Eukaryota</taxon>
        <taxon>Viridiplantae</taxon>
        <taxon>Streptophyta</taxon>
        <taxon>Embryophyta</taxon>
        <taxon>Tracheophyta</taxon>
        <taxon>Spermatophyta</taxon>
        <taxon>Magnoliopsida</taxon>
        <taxon>eudicotyledons</taxon>
        <taxon>Gunneridae</taxon>
        <taxon>Pentapetalae</taxon>
        <taxon>rosids</taxon>
        <taxon>malvids</taxon>
        <taxon>Brassicales</taxon>
        <taxon>Brassicaceae</taxon>
        <taxon>Arabideae</taxon>
        <taxon>Arabis</taxon>
    </lineage>
</organism>
<proteinExistence type="predicted"/>
<comment type="caution">
    <text evidence="1">The sequence shown here is derived from an EMBL/GenBank/DDBJ whole genome shotgun (WGS) entry which is preliminary data.</text>
</comment>
<dbReference type="Proteomes" id="UP000489600">
    <property type="component" value="Unassembled WGS sequence"/>
</dbReference>
<dbReference type="OrthoDB" id="10265275at2759"/>
<dbReference type="Gene3D" id="3.40.30.10">
    <property type="entry name" value="Glutaredoxin"/>
    <property type="match status" value="1"/>
</dbReference>
<name>A0A565BTK0_9BRAS</name>
<dbReference type="EMBL" id="CABITT030000005">
    <property type="protein sequence ID" value="VVB04686.1"/>
    <property type="molecule type" value="Genomic_DNA"/>
</dbReference>
<dbReference type="AlphaFoldDB" id="A0A565BTK0"/>
<accession>A0A565BTK0</accession>
<evidence type="ECO:0000313" key="2">
    <source>
        <dbReference type="Proteomes" id="UP000489600"/>
    </source>
</evidence>
<gene>
    <name evidence="1" type="ORF">ANE_LOCUS15130</name>
</gene>
<dbReference type="InterPro" id="IPR036249">
    <property type="entry name" value="Thioredoxin-like_sf"/>
</dbReference>
<evidence type="ECO:0000313" key="1">
    <source>
        <dbReference type="EMBL" id="VVB04686.1"/>
    </source>
</evidence>
<sequence length="151" mass="17537">MDKHMSILAKQHIETRFVKIQAEKSPFLAERRKIVVLPTLALIKNTKVDDYVVGFNELGGKNDFQNMMIFNEFSRFLGGNASLSWSLILKIKQLTVLTLAESNKVLPYDTLMVELDVTNVRELEDFLINECMYTDCNIRLNFMKHNKLKIH</sequence>
<keyword evidence="2" id="KW-1185">Reference proteome</keyword>
<reference evidence="1" key="1">
    <citation type="submission" date="2019-07" db="EMBL/GenBank/DDBJ databases">
        <authorList>
            <person name="Dittberner H."/>
        </authorList>
    </citation>
    <scope>NUCLEOTIDE SEQUENCE [LARGE SCALE GENOMIC DNA]</scope>
</reference>
<dbReference type="PANTHER" id="PTHR21148">
    <property type="entry name" value="THIOREDOXIN DOMAIN-CONTAINING PROTEIN 9"/>
    <property type="match status" value="1"/>
</dbReference>